<keyword evidence="3" id="KW-1185">Reference proteome</keyword>
<dbReference type="EMBL" id="LNIX01000005">
    <property type="protein sequence ID" value="OXA54658.1"/>
    <property type="molecule type" value="Genomic_DNA"/>
</dbReference>
<proteinExistence type="predicted"/>
<comment type="caution">
    <text evidence="2">The sequence shown here is derived from an EMBL/GenBank/DDBJ whole genome shotgun (WGS) entry which is preliminary data.</text>
</comment>
<dbReference type="Proteomes" id="UP000198287">
    <property type="component" value="Unassembled WGS sequence"/>
</dbReference>
<reference evidence="2 3" key="1">
    <citation type="submission" date="2015-12" db="EMBL/GenBank/DDBJ databases">
        <title>The genome of Folsomia candida.</title>
        <authorList>
            <person name="Faddeeva A."/>
            <person name="Derks M.F."/>
            <person name="Anvar Y."/>
            <person name="Smit S."/>
            <person name="Van Straalen N."/>
            <person name="Roelofs D."/>
        </authorList>
    </citation>
    <scope>NUCLEOTIDE SEQUENCE [LARGE SCALE GENOMIC DNA]</scope>
    <source>
        <strain evidence="2 3">VU population</strain>
        <tissue evidence="2">Whole body</tissue>
    </source>
</reference>
<dbReference type="AlphaFoldDB" id="A0A226EBS7"/>
<evidence type="ECO:0000256" key="1">
    <source>
        <dbReference type="SAM" id="MobiDB-lite"/>
    </source>
</evidence>
<feature type="region of interest" description="Disordered" evidence="1">
    <location>
        <begin position="1"/>
        <end position="34"/>
    </location>
</feature>
<accession>A0A226EBS7</accession>
<dbReference type="Gene3D" id="3.30.70.1820">
    <property type="entry name" value="L1 transposable element, RRM domain"/>
    <property type="match status" value="1"/>
</dbReference>
<name>A0A226EBS7_FOLCA</name>
<protein>
    <submittedName>
        <fullName evidence="2">Uncharacterized protein</fullName>
    </submittedName>
</protein>
<gene>
    <name evidence="2" type="ORF">Fcan01_10750</name>
</gene>
<organism evidence="2 3">
    <name type="scientific">Folsomia candida</name>
    <name type="common">Springtail</name>
    <dbReference type="NCBI Taxonomy" id="158441"/>
    <lineage>
        <taxon>Eukaryota</taxon>
        <taxon>Metazoa</taxon>
        <taxon>Ecdysozoa</taxon>
        <taxon>Arthropoda</taxon>
        <taxon>Hexapoda</taxon>
        <taxon>Collembola</taxon>
        <taxon>Entomobryomorpha</taxon>
        <taxon>Isotomoidea</taxon>
        <taxon>Isotomidae</taxon>
        <taxon>Proisotominae</taxon>
        <taxon>Folsomia</taxon>
    </lineage>
</organism>
<evidence type="ECO:0000313" key="2">
    <source>
        <dbReference type="EMBL" id="OXA54658.1"/>
    </source>
</evidence>
<sequence length="239" mass="26650">MNFLVTPKRNKQDKRAREQSVSPADQAMPKKGKADSYLDLNQPTDCNMADTNKVLAAIKELDTKLIAITKRLDSVQFDCINNTKKLKLQVERSSREKNLIIKGLPEKAGETGRSLAEEAISLFTSMGVKEVLIDNAFRIGTAPAGKPRIAKIKLLKGPDRDEILRKKAALGKQQVFIEADLSPEEQGIKKKLIGTFHDLKKTDSGIKMKLKGRRLIILKDSKTLASYSYDEGKDQVVQD</sequence>
<evidence type="ECO:0000313" key="3">
    <source>
        <dbReference type="Proteomes" id="UP000198287"/>
    </source>
</evidence>